<protein>
    <recommendedName>
        <fullName evidence="3">Integrase</fullName>
    </recommendedName>
</protein>
<proteinExistence type="predicted"/>
<organism evidence="1 2">
    <name type="scientific">Candidatus Aphodenecus pullistercoris</name>
    <dbReference type="NCBI Taxonomy" id="2840669"/>
    <lineage>
        <taxon>Bacteria</taxon>
        <taxon>Pseudomonadati</taxon>
        <taxon>Spirochaetota</taxon>
        <taxon>Spirochaetia</taxon>
        <taxon>Spirochaetales</taxon>
        <taxon>Candidatus Aphodenecus</taxon>
    </lineage>
</organism>
<dbReference type="AlphaFoldDB" id="A0A9D9HBI6"/>
<reference evidence="1" key="1">
    <citation type="submission" date="2020-10" db="EMBL/GenBank/DDBJ databases">
        <authorList>
            <person name="Gilroy R."/>
        </authorList>
    </citation>
    <scope>NUCLEOTIDE SEQUENCE</scope>
    <source>
        <strain evidence="1">11167</strain>
    </source>
</reference>
<evidence type="ECO:0000313" key="1">
    <source>
        <dbReference type="EMBL" id="MBO8443988.1"/>
    </source>
</evidence>
<comment type="caution">
    <text evidence="1">The sequence shown here is derived from an EMBL/GenBank/DDBJ whole genome shotgun (WGS) entry which is preliminary data.</text>
</comment>
<dbReference type="Proteomes" id="UP000823633">
    <property type="component" value="Unassembled WGS sequence"/>
</dbReference>
<evidence type="ECO:0008006" key="3">
    <source>
        <dbReference type="Google" id="ProtNLM"/>
    </source>
</evidence>
<evidence type="ECO:0000313" key="2">
    <source>
        <dbReference type="Proteomes" id="UP000823633"/>
    </source>
</evidence>
<dbReference type="EMBL" id="JADIMU010000066">
    <property type="protein sequence ID" value="MBO8443988.1"/>
    <property type="molecule type" value="Genomic_DNA"/>
</dbReference>
<name>A0A9D9HBI6_9SPIR</name>
<gene>
    <name evidence="1" type="ORF">IAC42_09590</name>
</gene>
<sequence length="205" mass="22906">MAKRKAFYLYKRKKKHGSYWYVCFINPDTGAQENAKSIDVLKERLCLGYGSSVTSRDEAAIIANKALEAGLVFSRSASMSFNQYCLDFWDWEKSDYIRMRNSMKEGSVGKEYCRNMLGNYINHVRPFITDGVKLSGVTVSLLDKVVSHALSSGLATGTVQMVVLSFSGPPPSAVRRRRGVCSVMERRASSSPFCPSCLATRSPWL</sequence>
<reference evidence="1" key="2">
    <citation type="journal article" date="2021" name="PeerJ">
        <title>Extensive microbial diversity within the chicken gut microbiome revealed by metagenomics and culture.</title>
        <authorList>
            <person name="Gilroy R."/>
            <person name="Ravi A."/>
            <person name="Getino M."/>
            <person name="Pursley I."/>
            <person name="Horton D.L."/>
            <person name="Alikhan N.F."/>
            <person name="Baker D."/>
            <person name="Gharbi K."/>
            <person name="Hall N."/>
            <person name="Watson M."/>
            <person name="Adriaenssens E.M."/>
            <person name="Foster-Nyarko E."/>
            <person name="Jarju S."/>
            <person name="Secka A."/>
            <person name="Antonio M."/>
            <person name="Oren A."/>
            <person name="Chaudhuri R.R."/>
            <person name="La Ragione R."/>
            <person name="Hildebrand F."/>
            <person name="Pallen M.J."/>
        </authorList>
    </citation>
    <scope>NUCLEOTIDE SEQUENCE</scope>
    <source>
        <strain evidence="1">11167</strain>
    </source>
</reference>
<accession>A0A9D9HBI6</accession>